<dbReference type="RefSeq" id="WP_280579958.1">
    <property type="nucleotide sequence ID" value="NZ_JARXRO010000020.1"/>
</dbReference>
<gene>
    <name evidence="4" type="ORF">QFW81_15155</name>
</gene>
<dbReference type="PANTHER" id="PTHR43877">
    <property type="entry name" value="AMINOALKYLPHOSPHONATE N-ACETYLTRANSFERASE-RELATED-RELATED"/>
    <property type="match status" value="1"/>
</dbReference>
<keyword evidence="2" id="KW-0012">Acyltransferase</keyword>
<sequence>MHIRPASTADRDAILALVPRLAEHGTPPGRDRERISAVDTETIAAVIDLRSPEVEVLVAEDGDGLLGFVHVRTVTDYYTQAPIGHVSDLVVAEKTEGRGVGRALIEAAQSWARDRGYRMMQLYVLPENTGARALYERMGYRGEWIKYVTPLS</sequence>
<keyword evidence="1" id="KW-0808">Transferase</keyword>
<reference evidence="4 5" key="1">
    <citation type="submission" date="2023-04" db="EMBL/GenBank/DDBJ databases">
        <title>Luteimonas sp. M1R5S59.</title>
        <authorList>
            <person name="Sun J.-Q."/>
        </authorList>
    </citation>
    <scope>NUCLEOTIDE SEQUENCE [LARGE SCALE GENOMIC DNA]</scope>
    <source>
        <strain evidence="4 5">M1R5S59</strain>
    </source>
</reference>
<accession>A0ABT6JX30</accession>
<dbReference type="Proteomes" id="UP001156873">
    <property type="component" value="Unassembled WGS sequence"/>
</dbReference>
<evidence type="ECO:0000256" key="1">
    <source>
        <dbReference type="ARBA" id="ARBA00022679"/>
    </source>
</evidence>
<dbReference type="PANTHER" id="PTHR43877:SF2">
    <property type="entry name" value="AMINOALKYLPHOSPHONATE N-ACETYLTRANSFERASE-RELATED"/>
    <property type="match status" value="1"/>
</dbReference>
<proteinExistence type="predicted"/>
<protein>
    <submittedName>
        <fullName evidence="4">GNAT family N-acetyltransferase</fullName>
    </submittedName>
</protein>
<dbReference type="InterPro" id="IPR016181">
    <property type="entry name" value="Acyl_CoA_acyltransferase"/>
</dbReference>
<evidence type="ECO:0000259" key="3">
    <source>
        <dbReference type="PROSITE" id="PS51186"/>
    </source>
</evidence>
<dbReference type="CDD" id="cd04301">
    <property type="entry name" value="NAT_SF"/>
    <property type="match status" value="1"/>
</dbReference>
<dbReference type="InterPro" id="IPR050832">
    <property type="entry name" value="Bact_Acetyltransf"/>
</dbReference>
<evidence type="ECO:0000256" key="2">
    <source>
        <dbReference type="ARBA" id="ARBA00023315"/>
    </source>
</evidence>
<evidence type="ECO:0000313" key="5">
    <source>
        <dbReference type="Proteomes" id="UP001156873"/>
    </source>
</evidence>
<evidence type="ECO:0000313" key="4">
    <source>
        <dbReference type="EMBL" id="MDH5835252.1"/>
    </source>
</evidence>
<dbReference type="PROSITE" id="PS51186">
    <property type="entry name" value="GNAT"/>
    <property type="match status" value="1"/>
</dbReference>
<dbReference type="Pfam" id="PF00583">
    <property type="entry name" value="Acetyltransf_1"/>
    <property type="match status" value="1"/>
</dbReference>
<feature type="domain" description="N-acetyltransferase" evidence="3">
    <location>
        <begin position="1"/>
        <end position="152"/>
    </location>
</feature>
<comment type="caution">
    <text evidence="4">The sequence shown here is derived from an EMBL/GenBank/DDBJ whole genome shotgun (WGS) entry which is preliminary data.</text>
</comment>
<dbReference type="InterPro" id="IPR000182">
    <property type="entry name" value="GNAT_dom"/>
</dbReference>
<organism evidence="4 5">
    <name type="scientific">Luteimonas kalidii</name>
    <dbReference type="NCBI Taxonomy" id="3042025"/>
    <lineage>
        <taxon>Bacteria</taxon>
        <taxon>Pseudomonadati</taxon>
        <taxon>Pseudomonadota</taxon>
        <taxon>Gammaproteobacteria</taxon>
        <taxon>Lysobacterales</taxon>
        <taxon>Lysobacteraceae</taxon>
        <taxon>Luteimonas</taxon>
    </lineage>
</organism>
<keyword evidence="5" id="KW-1185">Reference proteome</keyword>
<dbReference type="Gene3D" id="3.40.630.30">
    <property type="match status" value="1"/>
</dbReference>
<dbReference type="SUPFAM" id="SSF55729">
    <property type="entry name" value="Acyl-CoA N-acyltransferases (Nat)"/>
    <property type="match status" value="1"/>
</dbReference>
<name>A0ABT6JX30_9GAMM</name>
<dbReference type="EMBL" id="JARXRO010000020">
    <property type="protein sequence ID" value="MDH5835252.1"/>
    <property type="molecule type" value="Genomic_DNA"/>
</dbReference>